<dbReference type="EMBL" id="QXFT01001294">
    <property type="protein sequence ID" value="KAE9322782.1"/>
    <property type="molecule type" value="Genomic_DNA"/>
</dbReference>
<evidence type="ECO:0000313" key="1">
    <source>
        <dbReference type="EMBL" id="KAE9007882.1"/>
    </source>
</evidence>
<name>A0A6A3KSS8_9STRA</name>
<evidence type="ECO:0000313" key="5">
    <source>
        <dbReference type="Proteomes" id="UP000434957"/>
    </source>
</evidence>
<dbReference type="Proteomes" id="UP000429607">
    <property type="component" value="Unassembled WGS sequence"/>
</dbReference>
<organism evidence="2 4">
    <name type="scientific">Phytophthora rubi</name>
    <dbReference type="NCBI Taxonomy" id="129364"/>
    <lineage>
        <taxon>Eukaryota</taxon>
        <taxon>Sar</taxon>
        <taxon>Stramenopiles</taxon>
        <taxon>Oomycota</taxon>
        <taxon>Peronosporomycetes</taxon>
        <taxon>Peronosporales</taxon>
        <taxon>Peronosporaceae</taxon>
        <taxon>Phytophthora</taxon>
    </lineage>
</organism>
<evidence type="ECO:0000313" key="3">
    <source>
        <dbReference type="EMBL" id="KAE9322782.1"/>
    </source>
</evidence>
<dbReference type="EMBL" id="QXFV01001281">
    <property type="protein sequence ID" value="KAE9009899.1"/>
    <property type="molecule type" value="Genomic_DNA"/>
</dbReference>
<dbReference type="Proteomes" id="UP000435112">
    <property type="component" value="Unassembled WGS sequence"/>
</dbReference>
<evidence type="ECO:0000313" key="2">
    <source>
        <dbReference type="EMBL" id="KAE9009899.1"/>
    </source>
</evidence>
<dbReference type="EMBL" id="QXFU01001206">
    <property type="protein sequence ID" value="KAE9007882.1"/>
    <property type="molecule type" value="Genomic_DNA"/>
</dbReference>
<dbReference type="AlphaFoldDB" id="A0A6A3KSS8"/>
<protein>
    <submittedName>
        <fullName evidence="2">Uncharacterized protein</fullName>
    </submittedName>
</protein>
<keyword evidence="5" id="KW-1185">Reference proteome</keyword>
<reference evidence="4 6" key="1">
    <citation type="submission" date="2018-09" db="EMBL/GenBank/DDBJ databases">
        <title>Genomic investigation of the strawberry pathogen Phytophthora fragariae indicates pathogenicity is determined by transcriptional variation in three key races.</title>
        <authorList>
            <person name="Adams T.M."/>
            <person name="Armitage A.D."/>
            <person name="Sobczyk M.K."/>
            <person name="Bates H.J."/>
            <person name="Dunwell J.M."/>
            <person name="Nellist C.F."/>
            <person name="Harrison R.J."/>
        </authorList>
    </citation>
    <scope>NUCLEOTIDE SEQUENCE [LARGE SCALE GENOMIC DNA]</scope>
    <source>
        <strain evidence="2 4">SCRP249</strain>
        <strain evidence="1 6">SCRP324</strain>
        <strain evidence="3 5">SCRP333</strain>
    </source>
</reference>
<proteinExistence type="predicted"/>
<sequence length="60" mass="6712">MSTSEDKVDMFTYTYINGGMIDGDKIDAARAMSYPESDVIDTEILEQQDVTQYLDSLPIA</sequence>
<comment type="caution">
    <text evidence="2">The sequence shown here is derived from an EMBL/GenBank/DDBJ whole genome shotgun (WGS) entry which is preliminary data.</text>
</comment>
<dbReference type="OrthoDB" id="10286507at2759"/>
<evidence type="ECO:0000313" key="6">
    <source>
        <dbReference type="Proteomes" id="UP000435112"/>
    </source>
</evidence>
<evidence type="ECO:0000313" key="4">
    <source>
        <dbReference type="Proteomes" id="UP000429607"/>
    </source>
</evidence>
<accession>A0A6A3KSS8</accession>
<dbReference type="Proteomes" id="UP000434957">
    <property type="component" value="Unassembled WGS sequence"/>
</dbReference>
<gene>
    <name evidence="2" type="ORF">PR001_g16320</name>
    <name evidence="1" type="ORF">PR002_g16066</name>
    <name evidence="3" type="ORF">PR003_g17134</name>
</gene>